<keyword evidence="2" id="KW-1185">Reference proteome</keyword>
<dbReference type="RefSeq" id="WP_210223749.1">
    <property type="nucleotide sequence ID" value="NZ_CP072801.1"/>
</dbReference>
<gene>
    <name evidence="1" type="ORF">J9253_05985</name>
</gene>
<proteinExistence type="predicted"/>
<protein>
    <submittedName>
        <fullName evidence="1">Uncharacterized protein</fullName>
    </submittedName>
</protein>
<reference evidence="1 2" key="1">
    <citation type="submission" date="2021-04" db="EMBL/GenBank/DDBJ databases">
        <title>Genomics, taxonomy and metabolism of representatives of sulfur bacteria of the genus Thiothrix: Thiothrix fructosivorans QT, Thiothrix unzii A1T and three new species, Thiothrix subterranea sp. nov., Thiothrix litoralis sp. nov. and 'Candidatus Thiothrix anitrata' sp. nov.</title>
        <authorList>
            <person name="Ravin N.V."/>
            <person name="Smolyakov D."/>
            <person name="Rudenko T.S."/>
            <person name="Mardanov A.V."/>
            <person name="Beletsky A.V."/>
            <person name="Markov N.D."/>
            <person name="Fomenkov A.I."/>
            <person name="Roberts R.J."/>
            <person name="Karnachuk O.V."/>
            <person name="Novikov A."/>
            <person name="Grabovich M.Y."/>
        </authorList>
    </citation>
    <scope>NUCLEOTIDE SEQUENCE [LARGE SCALE GENOMIC DNA]</scope>
    <source>
        <strain evidence="1 2">AS</strain>
    </source>
</reference>
<organism evidence="1 2">
    <name type="scientific">Thiothrix litoralis</name>
    <dbReference type="NCBI Taxonomy" id="2891210"/>
    <lineage>
        <taxon>Bacteria</taxon>
        <taxon>Pseudomonadati</taxon>
        <taxon>Pseudomonadota</taxon>
        <taxon>Gammaproteobacteria</taxon>
        <taxon>Thiotrichales</taxon>
        <taxon>Thiotrichaceae</taxon>
        <taxon>Thiothrix</taxon>
    </lineage>
</organism>
<accession>A0ABX7WVA5</accession>
<name>A0ABX7WVA5_9GAMM</name>
<evidence type="ECO:0000313" key="1">
    <source>
        <dbReference type="EMBL" id="QTR47482.1"/>
    </source>
</evidence>
<evidence type="ECO:0000313" key="2">
    <source>
        <dbReference type="Proteomes" id="UP000672039"/>
    </source>
</evidence>
<dbReference type="EMBL" id="CP072801">
    <property type="protein sequence ID" value="QTR47482.1"/>
    <property type="molecule type" value="Genomic_DNA"/>
</dbReference>
<sequence>MINIQINSNGYRLCFVGVFDMARGGARSGAGRPKGTVDEKKKQVRDIAATHSTSMINILVKLAQNTKKPDNIRIMAIREVLDRGMGKPRQEIDATVSKGHEEWLELMENLGVSE</sequence>
<dbReference type="Proteomes" id="UP000672039">
    <property type="component" value="Chromosome"/>
</dbReference>